<protein>
    <submittedName>
        <fullName evidence="8">CLCN6-like protein</fullName>
    </submittedName>
</protein>
<dbReference type="InterPro" id="IPR001807">
    <property type="entry name" value="ClC"/>
</dbReference>
<name>A0ABY7F2L9_MYAAR</name>
<evidence type="ECO:0000256" key="5">
    <source>
        <dbReference type="ARBA" id="ARBA00023122"/>
    </source>
</evidence>
<feature type="transmembrane region" description="Helical" evidence="7">
    <location>
        <begin position="301"/>
        <end position="322"/>
    </location>
</feature>
<dbReference type="PANTHER" id="PTHR11689">
    <property type="entry name" value="CHLORIDE CHANNEL PROTEIN CLC FAMILY MEMBER"/>
    <property type="match status" value="1"/>
</dbReference>
<dbReference type="SUPFAM" id="SSF81340">
    <property type="entry name" value="Clc chloride channel"/>
    <property type="match status" value="1"/>
</dbReference>
<keyword evidence="5" id="KW-0129">CBS domain</keyword>
<evidence type="ECO:0000256" key="7">
    <source>
        <dbReference type="SAM" id="Phobius"/>
    </source>
</evidence>
<dbReference type="InterPro" id="IPR051280">
    <property type="entry name" value="Cl-channel/antiporter"/>
</dbReference>
<keyword evidence="2 7" id="KW-0812">Transmembrane</keyword>
<keyword evidence="9" id="KW-1185">Reference proteome</keyword>
<evidence type="ECO:0000256" key="1">
    <source>
        <dbReference type="ARBA" id="ARBA00004141"/>
    </source>
</evidence>
<sequence length="545" mass="60243">MHLVDVGDLLTLTLASYPAVFRGRVFGGISRHHGCHQHGVCLHRNMPDSPVAAGSGIPEIKCYLNGVKIPRVARFKSLIAKAVGVLFSVAGGLFVGKEGPMIHSGAIIGAGIPQFQSITFKKIKSKFDFFRTDSCIWSPDWRRVILPGRGMLILEPETHVENVCVFHGRHLYAQLFPQWCADENKTNGTCRLWTALDLFIFVLMGLIGGLLGALFNQLNKILESLLVAMVTTTVAFVASMMLGRCKPIPSIMTNTTSSAIEEDVRTYFCEEGSYNDMATLFFNSQEEAIKQLFHQPGEFDLSTLALFFVFFFLLACWTYGVAVPSGLFVPSLLCGAAYGRFVATLLVNVIGYDRGIYLGTFSLIGAAAFLGGVVRMTISLTVILIESTNEISYGLPLMLTLMVAKWCGDFFNEGLYDIHIHLKGVPLLEWDVPEGMHRLTAKNAMCSDLHFLFPRTRVSVLHRILKTTAHNAYPVVSVVDRAEVSDLADISVNDMEIKTGLDPTSIEQSDSPRILKFDGIILRSQLVVLLKNQVFFKENASNIKE</sequence>
<evidence type="ECO:0000256" key="4">
    <source>
        <dbReference type="ARBA" id="ARBA00022989"/>
    </source>
</evidence>
<organism evidence="8 9">
    <name type="scientific">Mya arenaria</name>
    <name type="common">Soft-shell clam</name>
    <dbReference type="NCBI Taxonomy" id="6604"/>
    <lineage>
        <taxon>Eukaryota</taxon>
        <taxon>Metazoa</taxon>
        <taxon>Spiralia</taxon>
        <taxon>Lophotrochozoa</taxon>
        <taxon>Mollusca</taxon>
        <taxon>Bivalvia</taxon>
        <taxon>Autobranchia</taxon>
        <taxon>Heteroconchia</taxon>
        <taxon>Euheterodonta</taxon>
        <taxon>Imparidentia</taxon>
        <taxon>Neoheterodontei</taxon>
        <taxon>Myida</taxon>
        <taxon>Myoidea</taxon>
        <taxon>Myidae</taxon>
        <taxon>Mya</taxon>
    </lineage>
</organism>
<dbReference type="Gene3D" id="1.10.3080.10">
    <property type="entry name" value="Clc chloride channel"/>
    <property type="match status" value="2"/>
</dbReference>
<keyword evidence="3" id="KW-0677">Repeat</keyword>
<reference evidence="8" key="1">
    <citation type="submission" date="2022-11" db="EMBL/GenBank/DDBJ databases">
        <title>Centuries of genome instability and evolution in soft-shell clam transmissible cancer (bioRxiv).</title>
        <authorList>
            <person name="Hart S.F.M."/>
            <person name="Yonemitsu M.A."/>
            <person name="Giersch R.M."/>
            <person name="Beal B.F."/>
            <person name="Arriagada G."/>
            <person name="Davis B.W."/>
            <person name="Ostrander E.A."/>
            <person name="Goff S.P."/>
            <person name="Metzger M.J."/>
        </authorList>
    </citation>
    <scope>NUCLEOTIDE SEQUENCE</scope>
    <source>
        <strain evidence="8">MELC-2E11</strain>
        <tissue evidence="8">Siphon/mantle</tissue>
    </source>
</reference>
<dbReference type="PRINTS" id="PR00762">
    <property type="entry name" value="CLCHANNEL"/>
</dbReference>
<evidence type="ECO:0000313" key="9">
    <source>
        <dbReference type="Proteomes" id="UP001164746"/>
    </source>
</evidence>
<dbReference type="EMBL" id="CP111020">
    <property type="protein sequence ID" value="WAR15286.1"/>
    <property type="molecule type" value="Genomic_DNA"/>
</dbReference>
<evidence type="ECO:0000313" key="8">
    <source>
        <dbReference type="EMBL" id="WAR15286.1"/>
    </source>
</evidence>
<gene>
    <name evidence="8" type="ORF">MAR_005391</name>
</gene>
<accession>A0ABY7F2L9</accession>
<evidence type="ECO:0000256" key="3">
    <source>
        <dbReference type="ARBA" id="ARBA00022737"/>
    </source>
</evidence>
<feature type="transmembrane region" description="Helical" evidence="7">
    <location>
        <begin position="221"/>
        <end position="242"/>
    </location>
</feature>
<dbReference type="InterPro" id="IPR014743">
    <property type="entry name" value="Cl-channel_core"/>
</dbReference>
<feature type="transmembrane region" description="Helical" evidence="7">
    <location>
        <begin position="328"/>
        <end position="351"/>
    </location>
</feature>
<proteinExistence type="predicted"/>
<dbReference type="PANTHER" id="PTHR11689:SF158">
    <property type="entry name" value="H(+)_CL(-) EXCHANGE TRANSPORTER 6"/>
    <property type="match status" value="1"/>
</dbReference>
<evidence type="ECO:0000256" key="2">
    <source>
        <dbReference type="ARBA" id="ARBA00022692"/>
    </source>
</evidence>
<evidence type="ECO:0000256" key="6">
    <source>
        <dbReference type="ARBA" id="ARBA00023136"/>
    </source>
</evidence>
<dbReference type="Proteomes" id="UP001164746">
    <property type="component" value="Chromosome 9"/>
</dbReference>
<keyword evidence="6 7" id="KW-0472">Membrane</keyword>
<feature type="transmembrane region" description="Helical" evidence="7">
    <location>
        <begin position="195"/>
        <end position="215"/>
    </location>
</feature>
<feature type="transmembrane region" description="Helical" evidence="7">
    <location>
        <begin position="363"/>
        <end position="385"/>
    </location>
</feature>
<keyword evidence="4 7" id="KW-1133">Transmembrane helix</keyword>
<comment type="subcellular location">
    <subcellularLocation>
        <location evidence="1">Membrane</location>
        <topology evidence="1">Multi-pass membrane protein</topology>
    </subcellularLocation>
</comment>
<dbReference type="Pfam" id="PF00654">
    <property type="entry name" value="Voltage_CLC"/>
    <property type="match status" value="2"/>
</dbReference>